<feature type="compositionally biased region" description="Low complexity" evidence="1">
    <location>
        <begin position="1"/>
        <end position="18"/>
    </location>
</feature>
<feature type="compositionally biased region" description="Polar residues" evidence="1">
    <location>
        <begin position="19"/>
        <end position="35"/>
    </location>
</feature>
<evidence type="ECO:0000313" key="3">
    <source>
        <dbReference type="Proteomes" id="UP000799118"/>
    </source>
</evidence>
<sequence>MSSQPPSTSSQSINPTPIDKSNGSHIDTPSASTRSPIKAKMVSLVRPRKARAARLHTEKPYSRMAPKLKLSQKVPIPICAILRESTHTTALEPLAAVPSGTSIVSQALASKSSLEAPAAAGIESKAYCNVESEAYHDVALIQKSIGCRVPNLDENSTEIELNTVTPADIPVLWTHDKNPRFHLKKHPQLLPCIGPYAVYPMLLVLDADPLREPEKGLLLESNNDIFINKFKAVIFSLCVQEAHKKFGEWAASNGVTIAEFNLPEVFISRLATGEEWLCLASHPSQIALKDFKTTVMEEEPNTDLLAMTLHAFSHFSYEHGDSKTVFRNFIYTLGDNAVSILWFQCDT</sequence>
<dbReference type="AlphaFoldDB" id="A0A6A4GDP9"/>
<gene>
    <name evidence="2" type="ORF">BT96DRAFT_1008898</name>
</gene>
<dbReference type="EMBL" id="ML770366">
    <property type="protein sequence ID" value="KAE9383679.1"/>
    <property type="molecule type" value="Genomic_DNA"/>
</dbReference>
<evidence type="ECO:0000313" key="2">
    <source>
        <dbReference type="EMBL" id="KAE9383679.1"/>
    </source>
</evidence>
<accession>A0A6A4GDP9</accession>
<feature type="region of interest" description="Disordered" evidence="1">
    <location>
        <begin position="1"/>
        <end position="38"/>
    </location>
</feature>
<evidence type="ECO:0000256" key="1">
    <source>
        <dbReference type="SAM" id="MobiDB-lite"/>
    </source>
</evidence>
<reference evidence="2" key="1">
    <citation type="journal article" date="2019" name="Environ. Microbiol.">
        <title>Fungal ecological strategies reflected in gene transcription - a case study of two litter decomposers.</title>
        <authorList>
            <person name="Barbi F."/>
            <person name="Kohler A."/>
            <person name="Barry K."/>
            <person name="Baskaran P."/>
            <person name="Daum C."/>
            <person name="Fauchery L."/>
            <person name="Ihrmark K."/>
            <person name="Kuo A."/>
            <person name="LaButti K."/>
            <person name="Lipzen A."/>
            <person name="Morin E."/>
            <person name="Grigoriev I.V."/>
            <person name="Henrissat B."/>
            <person name="Lindahl B."/>
            <person name="Martin F."/>
        </authorList>
    </citation>
    <scope>NUCLEOTIDE SEQUENCE</scope>
    <source>
        <strain evidence="2">JB14</strain>
    </source>
</reference>
<keyword evidence="3" id="KW-1185">Reference proteome</keyword>
<protein>
    <submittedName>
        <fullName evidence="2">Uncharacterized protein</fullName>
    </submittedName>
</protein>
<proteinExistence type="predicted"/>
<organism evidence="2 3">
    <name type="scientific">Gymnopus androsaceus JB14</name>
    <dbReference type="NCBI Taxonomy" id="1447944"/>
    <lineage>
        <taxon>Eukaryota</taxon>
        <taxon>Fungi</taxon>
        <taxon>Dikarya</taxon>
        <taxon>Basidiomycota</taxon>
        <taxon>Agaricomycotina</taxon>
        <taxon>Agaricomycetes</taxon>
        <taxon>Agaricomycetidae</taxon>
        <taxon>Agaricales</taxon>
        <taxon>Marasmiineae</taxon>
        <taxon>Omphalotaceae</taxon>
        <taxon>Gymnopus</taxon>
    </lineage>
</organism>
<name>A0A6A4GDP9_9AGAR</name>
<dbReference type="Proteomes" id="UP000799118">
    <property type="component" value="Unassembled WGS sequence"/>
</dbReference>